<evidence type="ECO:0000256" key="2">
    <source>
        <dbReference type="ARBA" id="ARBA00023125"/>
    </source>
</evidence>
<dbReference type="RefSeq" id="WP_015635106.1">
    <property type="nucleotide sequence ID" value="NC_021237.1"/>
</dbReference>
<gene>
    <name evidence="6" type="ORF">PFLCHA0_c23910</name>
</gene>
<keyword evidence="1" id="KW-0805">Transcription regulation</keyword>
<sequence>MAVAPGSSQSYRLPCHAPREHSQAPGGGSRQQLPEILGDCHFESLPLAQGLTLVRSRYHPNRPLIEEASSCHAGRLLVITCALQGTSGYLDAKGSSLAFRAGHTTVTAFQASRGERRYGANETVEQLRLLVGEALLQQYLGPARACELLGQDALQLLACGPTSRASAGHLSALAQPLGLQQPPTLELHIHALSLLSLQLQALAPAPAVPGRRLKAADLERLQQVRDLMFEQMHQPLTVAYLCAAVGLNEFKLKQGLREHYNTTPQRMLLEIRMGHAHRLLEGGCQVAQAAYQVGYRFPGNFSAAFTRFYGKPPKSVFGPRR</sequence>
<dbReference type="InterPro" id="IPR018062">
    <property type="entry name" value="HTH_AraC-typ_CS"/>
</dbReference>
<organism evidence="6 7">
    <name type="scientific">Pseudomonas protegens (strain DSM 19095 / LMG 27888 / CFBP 6595 / CHA0)</name>
    <dbReference type="NCBI Taxonomy" id="1124983"/>
    <lineage>
        <taxon>Bacteria</taxon>
        <taxon>Pseudomonadati</taxon>
        <taxon>Pseudomonadota</taxon>
        <taxon>Gammaproteobacteria</taxon>
        <taxon>Pseudomonadales</taxon>
        <taxon>Pseudomonadaceae</taxon>
        <taxon>Pseudomonas</taxon>
    </lineage>
</organism>
<dbReference type="PROSITE" id="PS00041">
    <property type="entry name" value="HTH_ARAC_FAMILY_1"/>
    <property type="match status" value="1"/>
</dbReference>
<reference evidence="7" key="1">
    <citation type="journal article" date="2014" name="Genome Announc.">
        <title>Full-genome sequence of the plant growth-promoting bacterium Pseudomonas protegens CHA0.</title>
        <authorList>
            <person name="Jousset A."/>
            <person name="Schuldes J."/>
            <person name="Keel C."/>
            <person name="Maurhofer M."/>
            <person name="Daniel R."/>
            <person name="Scheu S."/>
            <person name="Thuermer A."/>
        </authorList>
    </citation>
    <scope>NUCLEOTIDE SEQUENCE [LARGE SCALE GENOMIC DNA]</scope>
    <source>
        <strain evidence="7">DSM 19095 / LMG 27888 / CFBP 6595 / CHA0</strain>
    </source>
</reference>
<dbReference type="Pfam" id="PF12833">
    <property type="entry name" value="HTH_18"/>
    <property type="match status" value="1"/>
</dbReference>
<dbReference type="SMART" id="SM00342">
    <property type="entry name" value="HTH_ARAC"/>
    <property type="match status" value="1"/>
</dbReference>
<dbReference type="Proteomes" id="UP000013940">
    <property type="component" value="Chromosome"/>
</dbReference>
<dbReference type="Gene3D" id="1.10.10.60">
    <property type="entry name" value="Homeodomain-like"/>
    <property type="match status" value="1"/>
</dbReference>
<dbReference type="AlphaFoldDB" id="A0A2C9EKI3"/>
<dbReference type="eggNOG" id="COG2207">
    <property type="taxonomic scope" value="Bacteria"/>
</dbReference>
<evidence type="ECO:0000259" key="5">
    <source>
        <dbReference type="PROSITE" id="PS01124"/>
    </source>
</evidence>
<dbReference type="KEGG" id="pprc:PFLCHA0_c23910"/>
<name>A0A2C9EKI3_PSEPH</name>
<dbReference type="GeneID" id="57475381"/>
<protein>
    <submittedName>
        <fullName evidence="6">Transcriptional regulator, AraC family</fullName>
    </submittedName>
</protein>
<feature type="domain" description="HTH araC/xylS-type" evidence="5">
    <location>
        <begin position="222"/>
        <end position="319"/>
    </location>
</feature>
<dbReference type="SUPFAM" id="SSF46689">
    <property type="entry name" value="Homeodomain-like"/>
    <property type="match status" value="2"/>
</dbReference>
<dbReference type="GO" id="GO:0043565">
    <property type="term" value="F:sequence-specific DNA binding"/>
    <property type="evidence" value="ECO:0007669"/>
    <property type="project" value="InterPro"/>
</dbReference>
<evidence type="ECO:0000313" key="7">
    <source>
        <dbReference type="Proteomes" id="UP000013940"/>
    </source>
</evidence>
<dbReference type="GO" id="GO:0009893">
    <property type="term" value="P:positive regulation of metabolic process"/>
    <property type="evidence" value="ECO:0007669"/>
    <property type="project" value="UniProtKB-ARBA"/>
</dbReference>
<dbReference type="PANTHER" id="PTHR47893">
    <property type="entry name" value="REGULATORY PROTEIN PCHR"/>
    <property type="match status" value="1"/>
</dbReference>
<evidence type="ECO:0000256" key="1">
    <source>
        <dbReference type="ARBA" id="ARBA00023015"/>
    </source>
</evidence>
<dbReference type="EMBL" id="CP003190">
    <property type="protein sequence ID" value="AGL84162.1"/>
    <property type="molecule type" value="Genomic_DNA"/>
</dbReference>
<dbReference type="InterPro" id="IPR009057">
    <property type="entry name" value="Homeodomain-like_sf"/>
</dbReference>
<accession>A0A2C9EKI3</accession>
<proteinExistence type="predicted"/>
<evidence type="ECO:0000256" key="4">
    <source>
        <dbReference type="SAM" id="MobiDB-lite"/>
    </source>
</evidence>
<dbReference type="PANTHER" id="PTHR47893:SF1">
    <property type="entry name" value="REGULATORY PROTEIN PCHR"/>
    <property type="match status" value="1"/>
</dbReference>
<keyword evidence="3" id="KW-0804">Transcription</keyword>
<evidence type="ECO:0000313" key="6">
    <source>
        <dbReference type="EMBL" id="AGL84162.1"/>
    </source>
</evidence>
<dbReference type="PROSITE" id="PS01124">
    <property type="entry name" value="HTH_ARAC_FAMILY_2"/>
    <property type="match status" value="1"/>
</dbReference>
<dbReference type="InterPro" id="IPR053142">
    <property type="entry name" value="PchR_regulatory_protein"/>
</dbReference>
<dbReference type="InterPro" id="IPR018060">
    <property type="entry name" value="HTH_AraC"/>
</dbReference>
<dbReference type="GO" id="GO:0003700">
    <property type="term" value="F:DNA-binding transcription factor activity"/>
    <property type="evidence" value="ECO:0007669"/>
    <property type="project" value="InterPro"/>
</dbReference>
<feature type="region of interest" description="Disordered" evidence="4">
    <location>
        <begin position="1"/>
        <end position="30"/>
    </location>
</feature>
<keyword evidence="2" id="KW-0238">DNA-binding</keyword>
<dbReference type="HOGENOM" id="CLU_052345_4_2_6"/>
<feature type="compositionally biased region" description="Polar residues" evidence="4">
    <location>
        <begin position="1"/>
        <end position="11"/>
    </location>
</feature>
<evidence type="ECO:0000256" key="3">
    <source>
        <dbReference type="ARBA" id="ARBA00023163"/>
    </source>
</evidence>